<comment type="caution">
    <text evidence="2">The sequence shown here is derived from an EMBL/GenBank/DDBJ whole genome shotgun (WGS) entry which is preliminary data.</text>
</comment>
<name>A0AAV7TB61_PLEWA</name>
<evidence type="ECO:0000313" key="2">
    <source>
        <dbReference type="EMBL" id="KAJ1173460.1"/>
    </source>
</evidence>
<feature type="compositionally biased region" description="Polar residues" evidence="1">
    <location>
        <begin position="107"/>
        <end position="120"/>
    </location>
</feature>
<dbReference type="Proteomes" id="UP001066276">
    <property type="component" value="Chromosome 4_1"/>
</dbReference>
<evidence type="ECO:0000256" key="1">
    <source>
        <dbReference type="SAM" id="MobiDB-lite"/>
    </source>
</evidence>
<sequence length="131" mass="14520">MASRHRQTWTVIRRHGSLVVAERGSGQFARNVSCFKKFQPPRVAPGDDLVKDPSVAEPEETRDDDEPENSLTANDSVDNDQIPSRPDNMPVINAGDVPSPKGRAPQSRYQLKSNPTPSTRQRLCGVIKCQL</sequence>
<proteinExistence type="predicted"/>
<gene>
    <name evidence="2" type="ORF">NDU88_005292</name>
</gene>
<protein>
    <submittedName>
        <fullName evidence="2">Uncharacterized protein</fullName>
    </submittedName>
</protein>
<feature type="compositionally biased region" description="Acidic residues" evidence="1">
    <location>
        <begin position="57"/>
        <end position="68"/>
    </location>
</feature>
<feature type="compositionally biased region" description="Polar residues" evidence="1">
    <location>
        <begin position="69"/>
        <end position="82"/>
    </location>
</feature>
<dbReference type="EMBL" id="JANPWB010000007">
    <property type="protein sequence ID" value="KAJ1173460.1"/>
    <property type="molecule type" value="Genomic_DNA"/>
</dbReference>
<evidence type="ECO:0000313" key="3">
    <source>
        <dbReference type="Proteomes" id="UP001066276"/>
    </source>
</evidence>
<organism evidence="2 3">
    <name type="scientific">Pleurodeles waltl</name>
    <name type="common">Iberian ribbed newt</name>
    <dbReference type="NCBI Taxonomy" id="8319"/>
    <lineage>
        <taxon>Eukaryota</taxon>
        <taxon>Metazoa</taxon>
        <taxon>Chordata</taxon>
        <taxon>Craniata</taxon>
        <taxon>Vertebrata</taxon>
        <taxon>Euteleostomi</taxon>
        <taxon>Amphibia</taxon>
        <taxon>Batrachia</taxon>
        <taxon>Caudata</taxon>
        <taxon>Salamandroidea</taxon>
        <taxon>Salamandridae</taxon>
        <taxon>Pleurodelinae</taxon>
        <taxon>Pleurodeles</taxon>
    </lineage>
</organism>
<keyword evidence="3" id="KW-1185">Reference proteome</keyword>
<accession>A0AAV7TB61</accession>
<feature type="region of interest" description="Disordered" evidence="1">
    <location>
        <begin position="38"/>
        <end position="120"/>
    </location>
</feature>
<dbReference type="AlphaFoldDB" id="A0AAV7TB61"/>
<reference evidence="2" key="1">
    <citation type="journal article" date="2022" name="bioRxiv">
        <title>Sequencing and chromosome-scale assembly of the giantPleurodeles waltlgenome.</title>
        <authorList>
            <person name="Brown T."/>
            <person name="Elewa A."/>
            <person name="Iarovenko S."/>
            <person name="Subramanian E."/>
            <person name="Araus A.J."/>
            <person name="Petzold A."/>
            <person name="Susuki M."/>
            <person name="Suzuki K.-i.T."/>
            <person name="Hayashi T."/>
            <person name="Toyoda A."/>
            <person name="Oliveira C."/>
            <person name="Osipova E."/>
            <person name="Leigh N.D."/>
            <person name="Simon A."/>
            <person name="Yun M.H."/>
        </authorList>
    </citation>
    <scope>NUCLEOTIDE SEQUENCE</scope>
    <source>
        <strain evidence="2">20211129_DDA</strain>
        <tissue evidence="2">Liver</tissue>
    </source>
</reference>